<organism evidence="25 26">
    <name type="scientific">Marivirga atlantica</name>
    <dbReference type="NCBI Taxonomy" id="1548457"/>
    <lineage>
        <taxon>Bacteria</taxon>
        <taxon>Pseudomonadati</taxon>
        <taxon>Bacteroidota</taxon>
        <taxon>Cytophagia</taxon>
        <taxon>Cytophagales</taxon>
        <taxon>Marivirgaceae</taxon>
        <taxon>Marivirga</taxon>
    </lineage>
</organism>
<evidence type="ECO:0000256" key="7">
    <source>
        <dbReference type="ARBA" id="ARBA00013025"/>
    </source>
</evidence>
<dbReference type="PIRSF" id="PIRSF001563">
    <property type="entry name" value="Folylpolyglu_synth"/>
    <property type="match status" value="1"/>
</dbReference>
<comment type="function">
    <text evidence="2">Functions in two distinct reactions of the de novo folate biosynthetic pathway. Catalyzes the addition of a glutamate residue to dihydropteroate (7,8-dihydropteroate or H2Pte) to form dihydrofolate (7,8-dihydrofolate monoglutamate or H2Pte-Glu). Also catalyzes successive additions of L-glutamate to tetrahydrofolate or 10-formyltetrahydrofolate or 5,10-methylenetetrahydrofolate, leading to folylpolyglutamate derivatives.</text>
</comment>
<evidence type="ECO:0000256" key="15">
    <source>
        <dbReference type="ARBA" id="ARBA00030048"/>
    </source>
</evidence>
<evidence type="ECO:0000256" key="6">
    <source>
        <dbReference type="ARBA" id="ARBA00013023"/>
    </source>
</evidence>
<dbReference type="EC" id="6.3.2.17" evidence="7"/>
<evidence type="ECO:0000256" key="17">
    <source>
        <dbReference type="ARBA" id="ARBA00032510"/>
    </source>
</evidence>
<dbReference type="InterPro" id="IPR036565">
    <property type="entry name" value="Mur-like_cat_sf"/>
</dbReference>
<dbReference type="PROSITE" id="PS01011">
    <property type="entry name" value="FOLYLPOLYGLU_SYNT_1"/>
    <property type="match status" value="1"/>
</dbReference>
<dbReference type="InterPro" id="IPR001645">
    <property type="entry name" value="Folylpolyglutamate_synth"/>
</dbReference>
<dbReference type="Gene3D" id="3.40.1190.10">
    <property type="entry name" value="Mur-like, catalytic domain"/>
    <property type="match status" value="1"/>
</dbReference>
<evidence type="ECO:0000256" key="10">
    <source>
        <dbReference type="ARBA" id="ARBA00022723"/>
    </source>
</evidence>
<dbReference type="FunFam" id="3.40.1190.10:FF:000011">
    <property type="entry name" value="Folylpolyglutamate synthase/dihydrofolate synthase"/>
    <property type="match status" value="1"/>
</dbReference>
<dbReference type="Pfam" id="PF02875">
    <property type="entry name" value="Mur_ligase_C"/>
    <property type="match status" value="1"/>
</dbReference>
<dbReference type="GO" id="GO:0005737">
    <property type="term" value="C:cytoplasm"/>
    <property type="evidence" value="ECO:0007669"/>
    <property type="project" value="TreeGrafter"/>
</dbReference>
<dbReference type="PANTHER" id="PTHR11136:SF0">
    <property type="entry name" value="DIHYDROFOLATE SYNTHETASE-RELATED"/>
    <property type="match status" value="1"/>
</dbReference>
<keyword evidence="9 22" id="KW-0436">Ligase</keyword>
<feature type="domain" description="Mur ligase central" evidence="24">
    <location>
        <begin position="52"/>
        <end position="271"/>
    </location>
</feature>
<dbReference type="SUPFAM" id="SSF53623">
    <property type="entry name" value="MurD-like peptide ligases, catalytic domain"/>
    <property type="match status" value="1"/>
</dbReference>
<dbReference type="PROSITE" id="PS01012">
    <property type="entry name" value="FOLYLPOLYGLU_SYNT_2"/>
    <property type="match status" value="1"/>
</dbReference>
<comment type="caution">
    <text evidence="25">The sequence shown here is derived from an EMBL/GenBank/DDBJ whole genome shotgun (WGS) entry which is preliminary data.</text>
</comment>
<protein>
    <recommendedName>
        <fullName evidence="8">Dihydrofolate synthase/folylpolyglutamate synthase</fullName>
        <ecNumber evidence="6">6.3.2.12</ecNumber>
        <ecNumber evidence="7">6.3.2.17</ecNumber>
    </recommendedName>
    <alternativeName>
        <fullName evidence="17">Folylpoly-gamma-glutamate synthetase-dihydrofolate synthetase</fullName>
    </alternativeName>
    <alternativeName>
        <fullName evidence="15">Folylpolyglutamate synthetase</fullName>
    </alternativeName>
    <alternativeName>
        <fullName evidence="16">Tetrahydrofolylpolyglutamate synthase</fullName>
    </alternativeName>
</protein>
<evidence type="ECO:0000256" key="13">
    <source>
        <dbReference type="ARBA" id="ARBA00022842"/>
    </source>
</evidence>
<comment type="similarity">
    <text evidence="5 22">Belongs to the folylpolyglutamate synthase family.</text>
</comment>
<accession>A0A937AB99</accession>
<dbReference type="Proteomes" id="UP000642920">
    <property type="component" value="Unassembled WGS sequence"/>
</dbReference>
<evidence type="ECO:0000259" key="23">
    <source>
        <dbReference type="Pfam" id="PF02875"/>
    </source>
</evidence>
<evidence type="ECO:0000259" key="24">
    <source>
        <dbReference type="Pfam" id="PF08245"/>
    </source>
</evidence>
<evidence type="ECO:0000256" key="1">
    <source>
        <dbReference type="ARBA" id="ARBA00001946"/>
    </source>
</evidence>
<dbReference type="EC" id="6.3.2.12" evidence="6"/>
<dbReference type="SUPFAM" id="SSF53244">
    <property type="entry name" value="MurD-like peptide ligases, peptide-binding domain"/>
    <property type="match status" value="1"/>
</dbReference>
<comment type="pathway">
    <text evidence="4">Cofactor biosynthesis; tetrahydrofolylpolyglutamate biosynthesis.</text>
</comment>
<dbReference type="EMBL" id="JAERQG010000002">
    <property type="protein sequence ID" value="MBL0765675.1"/>
    <property type="molecule type" value="Genomic_DNA"/>
</dbReference>
<sequence>MQTYKEAEQFLFERLPMFQRVGGAAYKKDLSNTLKLLDRLGNPHQRGKYIHVAGTNGKGSTASMLASVMMESGYKVGLYTSPHLKHFSERIRINGVAISEEVILKYVKSYLPLIEEVQPSFFELTTAMAFEYFADQQVDVAVMEVGLGGRLDSTNVITPEVAIITQIGLDHQQFLGDTKEEITREKAGIIKNGVPVVTSVEENNLRNIIQEIAQSKNAIYHYSADEFELTQTNADKDFIYYKVATATGNDFELTSDLKGSYQKQNINSVLSAAKILEEKGYAISEASLQAGLKKSRINSGMLGRWQEIANPNNGARIIADGGHNSSAIAHIVQMLEKETYDRLHIVIGTVNDKSIDSMLEQLPNTAKYYFTQAQIPRALDSNELKLKAAKFELYGESFETVDQAFSSAIMHSSENDLIFVGGSIFVIAEIPSL</sequence>
<keyword evidence="13" id="KW-0460">Magnesium</keyword>
<name>A0A937AB99_9BACT</name>
<evidence type="ECO:0000256" key="11">
    <source>
        <dbReference type="ARBA" id="ARBA00022741"/>
    </source>
</evidence>
<dbReference type="InterPro" id="IPR036615">
    <property type="entry name" value="Mur_ligase_C_dom_sf"/>
</dbReference>
<evidence type="ECO:0000256" key="5">
    <source>
        <dbReference type="ARBA" id="ARBA00008276"/>
    </source>
</evidence>
<gene>
    <name evidence="25" type="ORF">JKP34_10460</name>
</gene>
<dbReference type="InterPro" id="IPR018109">
    <property type="entry name" value="Folylpolyglutamate_synth_CS"/>
</dbReference>
<keyword evidence="14" id="KW-0289">Folate biosynthesis</keyword>
<dbReference type="InterPro" id="IPR013221">
    <property type="entry name" value="Mur_ligase_cen"/>
</dbReference>
<dbReference type="Gene3D" id="3.90.190.20">
    <property type="entry name" value="Mur ligase, C-terminal domain"/>
    <property type="match status" value="1"/>
</dbReference>
<comment type="pathway">
    <text evidence="3">Cofactor biosynthesis; tetrahydrofolate biosynthesis; 7,8-dihydrofolate from 2-amino-4-hydroxy-6-hydroxymethyl-7,8-dihydropteridine diphosphate and 4-aminobenzoate: step 2/2.</text>
</comment>
<comment type="catalytic activity">
    <reaction evidence="18">
        <text>(6S)-5,6,7,8-tetrahydrofolyl-(gamma-L-Glu)(n) + L-glutamate + ATP = (6S)-5,6,7,8-tetrahydrofolyl-(gamma-L-Glu)(n+1) + ADP + phosphate + H(+)</text>
        <dbReference type="Rhea" id="RHEA:10580"/>
        <dbReference type="Rhea" id="RHEA-COMP:14738"/>
        <dbReference type="Rhea" id="RHEA-COMP:14740"/>
        <dbReference type="ChEBI" id="CHEBI:15378"/>
        <dbReference type="ChEBI" id="CHEBI:29985"/>
        <dbReference type="ChEBI" id="CHEBI:30616"/>
        <dbReference type="ChEBI" id="CHEBI:43474"/>
        <dbReference type="ChEBI" id="CHEBI:141005"/>
        <dbReference type="ChEBI" id="CHEBI:456216"/>
        <dbReference type="EC" id="6.3.2.17"/>
    </reaction>
</comment>
<keyword evidence="11 22" id="KW-0547">Nucleotide-binding</keyword>
<dbReference type="Pfam" id="PF08245">
    <property type="entry name" value="Mur_ligase_M"/>
    <property type="match status" value="1"/>
</dbReference>
<comment type="catalytic activity">
    <reaction evidence="20">
        <text>(6R)-5,10-methylenetetrahydrofolyl-(gamma-L-Glu)(n) + L-glutamate + ATP = (6R)-5,10-methylenetetrahydrofolyl-(gamma-L-Glu)(n+1) + ADP + phosphate + H(+)</text>
        <dbReference type="Rhea" id="RHEA:51912"/>
        <dbReference type="Rhea" id="RHEA-COMP:13257"/>
        <dbReference type="Rhea" id="RHEA-COMP:13258"/>
        <dbReference type="ChEBI" id="CHEBI:15378"/>
        <dbReference type="ChEBI" id="CHEBI:29985"/>
        <dbReference type="ChEBI" id="CHEBI:30616"/>
        <dbReference type="ChEBI" id="CHEBI:43474"/>
        <dbReference type="ChEBI" id="CHEBI:136572"/>
        <dbReference type="ChEBI" id="CHEBI:456216"/>
        <dbReference type="EC" id="6.3.2.17"/>
    </reaction>
</comment>
<evidence type="ECO:0000313" key="25">
    <source>
        <dbReference type="EMBL" id="MBL0765675.1"/>
    </source>
</evidence>
<dbReference type="GO" id="GO:0004326">
    <property type="term" value="F:tetrahydrofolylpolyglutamate synthase activity"/>
    <property type="evidence" value="ECO:0007669"/>
    <property type="project" value="UniProtKB-EC"/>
</dbReference>
<evidence type="ECO:0000256" key="12">
    <source>
        <dbReference type="ARBA" id="ARBA00022840"/>
    </source>
</evidence>
<keyword evidence="10" id="KW-0479">Metal-binding</keyword>
<dbReference type="PANTHER" id="PTHR11136">
    <property type="entry name" value="FOLYLPOLYGLUTAMATE SYNTHASE-RELATED"/>
    <property type="match status" value="1"/>
</dbReference>
<dbReference type="GO" id="GO:0046656">
    <property type="term" value="P:folic acid biosynthetic process"/>
    <property type="evidence" value="ECO:0007669"/>
    <property type="project" value="UniProtKB-KW"/>
</dbReference>
<dbReference type="InterPro" id="IPR004101">
    <property type="entry name" value="Mur_ligase_C"/>
</dbReference>
<proteinExistence type="inferred from homology"/>
<evidence type="ECO:0000256" key="16">
    <source>
        <dbReference type="ARBA" id="ARBA00030592"/>
    </source>
</evidence>
<comment type="cofactor">
    <cofactor evidence="1">
        <name>Mg(2+)</name>
        <dbReference type="ChEBI" id="CHEBI:18420"/>
    </cofactor>
</comment>
<evidence type="ECO:0000256" key="3">
    <source>
        <dbReference type="ARBA" id="ARBA00004799"/>
    </source>
</evidence>
<evidence type="ECO:0000313" key="26">
    <source>
        <dbReference type="Proteomes" id="UP000642920"/>
    </source>
</evidence>
<dbReference type="NCBIfam" id="TIGR01499">
    <property type="entry name" value="folC"/>
    <property type="match status" value="1"/>
</dbReference>
<comment type="catalytic activity">
    <reaction evidence="19">
        <text>10-formyltetrahydrofolyl-(gamma-L-Glu)(n) + L-glutamate + ATP = 10-formyltetrahydrofolyl-(gamma-L-Glu)(n+1) + ADP + phosphate + H(+)</text>
        <dbReference type="Rhea" id="RHEA:51904"/>
        <dbReference type="Rhea" id="RHEA-COMP:13088"/>
        <dbReference type="Rhea" id="RHEA-COMP:14300"/>
        <dbReference type="ChEBI" id="CHEBI:15378"/>
        <dbReference type="ChEBI" id="CHEBI:29985"/>
        <dbReference type="ChEBI" id="CHEBI:30616"/>
        <dbReference type="ChEBI" id="CHEBI:43474"/>
        <dbReference type="ChEBI" id="CHEBI:134413"/>
        <dbReference type="ChEBI" id="CHEBI:456216"/>
        <dbReference type="EC" id="6.3.2.17"/>
    </reaction>
</comment>
<evidence type="ECO:0000256" key="8">
    <source>
        <dbReference type="ARBA" id="ARBA00019357"/>
    </source>
</evidence>
<reference evidence="25" key="1">
    <citation type="submission" date="2021-01" db="EMBL/GenBank/DDBJ databases">
        <title>Marivirga sp. nov., isolated from intertidal surface sediments.</title>
        <authorList>
            <person name="Zhang M."/>
        </authorList>
    </citation>
    <scope>NUCLEOTIDE SEQUENCE</scope>
    <source>
        <strain evidence="25">SM1354</strain>
    </source>
</reference>
<evidence type="ECO:0000256" key="21">
    <source>
        <dbReference type="ARBA" id="ARBA00049161"/>
    </source>
</evidence>
<dbReference type="RefSeq" id="WP_201920766.1">
    <property type="nucleotide sequence ID" value="NZ_JAERQG010000002.1"/>
</dbReference>
<dbReference type="AlphaFoldDB" id="A0A937AB99"/>
<evidence type="ECO:0000256" key="18">
    <source>
        <dbReference type="ARBA" id="ARBA00047493"/>
    </source>
</evidence>
<keyword evidence="26" id="KW-1185">Reference proteome</keyword>
<dbReference type="GO" id="GO:0046872">
    <property type="term" value="F:metal ion binding"/>
    <property type="evidence" value="ECO:0007669"/>
    <property type="project" value="UniProtKB-KW"/>
</dbReference>
<keyword evidence="12 22" id="KW-0067">ATP-binding</keyword>
<evidence type="ECO:0000256" key="14">
    <source>
        <dbReference type="ARBA" id="ARBA00022909"/>
    </source>
</evidence>
<comment type="catalytic activity">
    <reaction evidence="21">
        <text>7,8-dihydropteroate + L-glutamate + ATP = 7,8-dihydrofolate + ADP + phosphate + H(+)</text>
        <dbReference type="Rhea" id="RHEA:23584"/>
        <dbReference type="ChEBI" id="CHEBI:15378"/>
        <dbReference type="ChEBI" id="CHEBI:17839"/>
        <dbReference type="ChEBI" id="CHEBI:29985"/>
        <dbReference type="ChEBI" id="CHEBI:30616"/>
        <dbReference type="ChEBI" id="CHEBI:43474"/>
        <dbReference type="ChEBI" id="CHEBI:57451"/>
        <dbReference type="ChEBI" id="CHEBI:456216"/>
        <dbReference type="EC" id="6.3.2.12"/>
    </reaction>
</comment>
<evidence type="ECO:0000256" key="4">
    <source>
        <dbReference type="ARBA" id="ARBA00005150"/>
    </source>
</evidence>
<evidence type="ECO:0000256" key="9">
    <source>
        <dbReference type="ARBA" id="ARBA00022598"/>
    </source>
</evidence>
<evidence type="ECO:0000256" key="20">
    <source>
        <dbReference type="ARBA" id="ARBA00049035"/>
    </source>
</evidence>
<evidence type="ECO:0000256" key="2">
    <source>
        <dbReference type="ARBA" id="ARBA00002714"/>
    </source>
</evidence>
<dbReference type="GO" id="GO:0008841">
    <property type="term" value="F:dihydrofolate synthase activity"/>
    <property type="evidence" value="ECO:0007669"/>
    <property type="project" value="UniProtKB-EC"/>
</dbReference>
<feature type="domain" description="Mur ligase C-terminal" evidence="23">
    <location>
        <begin position="303"/>
        <end position="423"/>
    </location>
</feature>
<evidence type="ECO:0000256" key="19">
    <source>
        <dbReference type="ARBA" id="ARBA00047808"/>
    </source>
</evidence>
<evidence type="ECO:0000256" key="22">
    <source>
        <dbReference type="PIRNR" id="PIRNR001563"/>
    </source>
</evidence>
<dbReference type="GO" id="GO:0005524">
    <property type="term" value="F:ATP binding"/>
    <property type="evidence" value="ECO:0007669"/>
    <property type="project" value="UniProtKB-KW"/>
</dbReference>